<feature type="transmembrane region" description="Helical" evidence="1">
    <location>
        <begin position="202"/>
        <end position="221"/>
    </location>
</feature>
<name>A0A5F2BGC8_9LEPT</name>
<evidence type="ECO:0000313" key="4">
    <source>
        <dbReference type="Proteomes" id="UP000298429"/>
    </source>
</evidence>
<feature type="transmembrane region" description="Helical" evidence="1">
    <location>
        <begin position="6"/>
        <end position="35"/>
    </location>
</feature>
<keyword evidence="1" id="KW-0472">Membrane</keyword>
<dbReference type="EMBL" id="RQGN01000042">
    <property type="protein sequence ID" value="TGM04645.1"/>
    <property type="molecule type" value="Genomic_DNA"/>
</dbReference>
<keyword evidence="1" id="KW-1133">Transmembrane helix</keyword>
<evidence type="ECO:0000256" key="1">
    <source>
        <dbReference type="SAM" id="Phobius"/>
    </source>
</evidence>
<dbReference type="Pfam" id="PF13386">
    <property type="entry name" value="DsbD_2"/>
    <property type="match status" value="1"/>
</dbReference>
<organism evidence="3 4">
    <name type="scientific">Leptospira barantonii</name>
    <dbReference type="NCBI Taxonomy" id="2023184"/>
    <lineage>
        <taxon>Bacteria</taxon>
        <taxon>Pseudomonadati</taxon>
        <taxon>Spirochaetota</taxon>
        <taxon>Spirochaetia</taxon>
        <taxon>Leptospirales</taxon>
        <taxon>Leptospiraceae</taxon>
        <taxon>Leptospira</taxon>
    </lineage>
</organism>
<feature type="transmembrane region" description="Helical" evidence="1">
    <location>
        <begin position="55"/>
        <end position="75"/>
    </location>
</feature>
<reference evidence="3 4" key="1">
    <citation type="journal article" date="2019" name="PLoS Negl. Trop. Dis.">
        <title>Revisiting the worldwide diversity of Leptospira species in the environment.</title>
        <authorList>
            <person name="Vincent A.T."/>
            <person name="Schiettekatte O."/>
            <person name="Bourhy P."/>
            <person name="Veyrier F.J."/>
            <person name="Picardeau M."/>
        </authorList>
    </citation>
    <scope>NUCLEOTIDE SEQUENCE [LARGE SCALE GENOMIC DNA]</scope>
    <source>
        <strain evidence="3 4">201702444</strain>
    </source>
</reference>
<proteinExistence type="predicted"/>
<dbReference type="OrthoDB" id="9800141at2"/>
<dbReference type="InterPro" id="IPR039447">
    <property type="entry name" value="UreH-like_TM_dom"/>
</dbReference>
<dbReference type="AlphaFoldDB" id="A0A5F2BGC8"/>
<evidence type="ECO:0000259" key="2">
    <source>
        <dbReference type="Pfam" id="PF13386"/>
    </source>
</evidence>
<keyword evidence="1" id="KW-0812">Transmembrane</keyword>
<dbReference type="RefSeq" id="WP_135670496.1">
    <property type="nucleotide sequence ID" value="NZ_RQGN01000042.1"/>
</dbReference>
<gene>
    <name evidence="3" type="ORF">EHQ76_07835</name>
</gene>
<dbReference type="PANTHER" id="PTHR42208:SF1">
    <property type="entry name" value="HEAVY METAL TRANSPORTER"/>
    <property type="match status" value="1"/>
</dbReference>
<dbReference type="Proteomes" id="UP000298429">
    <property type="component" value="Unassembled WGS sequence"/>
</dbReference>
<protein>
    <submittedName>
        <fullName evidence="3">Sulfite exporter TauE/SafE family protein</fullName>
    </submittedName>
</protein>
<feature type="transmembrane region" description="Helical" evidence="1">
    <location>
        <begin position="168"/>
        <end position="190"/>
    </location>
</feature>
<feature type="transmembrane region" description="Helical" evidence="1">
    <location>
        <begin position="81"/>
        <end position="101"/>
    </location>
</feature>
<evidence type="ECO:0000313" key="3">
    <source>
        <dbReference type="EMBL" id="TGM04645.1"/>
    </source>
</evidence>
<dbReference type="PANTHER" id="PTHR42208">
    <property type="entry name" value="HEAVY METAL TRANSPORTER-RELATED"/>
    <property type="match status" value="1"/>
</dbReference>
<sequence>MQTELIFTTISVAFIHGITSSLHCLGMCGPFAGTLNLTGEDRKFRLNLLYNLGRFLSYSALGAIFGFIGSGLNLAGSLVSLHEFAAVVSGIFIVIFGLSLFQNASPERSGLYQKILNKFAGSLVTSLKQGKNLSGASLAFGMVTGLLPCAVLYPAFSLALATGNVGTGSLVMSSFFLGTFPALFFFGIGFRKLVLKLPASTIRFGGIAVILIGISMIFFRMNHNHGDHEHSSIPKKIEWNSSQSGEHSHHH</sequence>
<feature type="transmembrane region" description="Helical" evidence="1">
    <location>
        <begin position="136"/>
        <end position="156"/>
    </location>
</feature>
<feature type="domain" description="Urease accessory protein UreH-like transmembrane" evidence="2">
    <location>
        <begin position="13"/>
        <end position="214"/>
    </location>
</feature>
<accession>A0A5F2BGC8</accession>
<comment type="caution">
    <text evidence="3">The sequence shown here is derived from an EMBL/GenBank/DDBJ whole genome shotgun (WGS) entry which is preliminary data.</text>
</comment>